<dbReference type="KEGG" id="sta:STHERM_c01690"/>
<reference key="1">
    <citation type="submission" date="2009-08" db="EMBL/GenBank/DDBJ databases">
        <title>The genome sequence of Spirochaeta thermophila DSM6192.</title>
        <authorList>
            <person name="Angelov A."/>
            <person name="Mientus M."/>
            <person name="Wittenberg S."/>
            <person name="Lehmann R."/>
            <person name="Liesegang H."/>
            <person name="Daniel R."/>
            <person name="Liebl W."/>
        </authorList>
    </citation>
    <scope>NUCLEOTIDE SEQUENCE</scope>
    <source>
        <strain>DSM 6192</strain>
    </source>
</reference>
<dbReference type="SUPFAM" id="SSF55469">
    <property type="entry name" value="FMN-dependent nitroreductase-like"/>
    <property type="match status" value="1"/>
</dbReference>
<evidence type="ECO:0000313" key="7">
    <source>
        <dbReference type="EMBL" id="ADN01145.1"/>
    </source>
</evidence>
<evidence type="ECO:0000259" key="6">
    <source>
        <dbReference type="Pfam" id="PF00881"/>
    </source>
</evidence>
<evidence type="ECO:0000256" key="5">
    <source>
        <dbReference type="ARBA" id="ARBA00023002"/>
    </source>
</evidence>
<dbReference type="CDD" id="cd02150">
    <property type="entry name" value="nitroreductase"/>
    <property type="match status" value="1"/>
</dbReference>
<evidence type="ECO:0000256" key="3">
    <source>
        <dbReference type="ARBA" id="ARBA00022630"/>
    </source>
</evidence>
<evidence type="ECO:0000313" key="8">
    <source>
        <dbReference type="Proteomes" id="UP000001296"/>
    </source>
</evidence>
<reference evidence="7 8" key="2">
    <citation type="journal article" date="2010" name="J. Bacteriol.">
        <title>Genome sequence of the polysaccharide-degrading, thermophilic anaerobe Spirochaeta thermophila DSM 6192.</title>
        <authorList>
            <person name="Angelov A."/>
            <person name="Liebl S."/>
            <person name="Ballschmiter M."/>
            <person name="Bomeke M."/>
            <person name="Lehmann R."/>
            <person name="Liesegang H."/>
            <person name="Daniel R."/>
            <person name="Liebl W."/>
        </authorList>
    </citation>
    <scope>NUCLEOTIDE SEQUENCE [LARGE SCALE GENOMIC DNA]</scope>
    <source>
        <strain evidence="8">ATCC 49972 / DSM 6192 / RI 19.B1</strain>
    </source>
</reference>
<dbReference type="Gene3D" id="3.40.109.10">
    <property type="entry name" value="NADH Oxidase"/>
    <property type="match status" value="1"/>
</dbReference>
<dbReference type="HOGENOM" id="CLU_070764_7_3_12"/>
<sequence>MLDAIFARRSIRRYRSDPVPDGVLKEVLRAGMAAPSSWNGRPWAFVVIDDPAALEEIARRHGYAAMCREAPVAVLVCGLPEGMKEPDFLPQDLSAATENVLIAATELGLGSVWVGLFPHEDRMGVLREVCGLPPEVVPFSLVVLGYPAETKRPHEGWMEGRVFHGRWGRVWRPTG</sequence>
<dbReference type="AlphaFoldDB" id="E0RNE5"/>
<dbReference type="PANTHER" id="PTHR43673:SF2">
    <property type="entry name" value="NITROREDUCTASE"/>
    <property type="match status" value="1"/>
</dbReference>
<protein>
    <recommendedName>
        <fullName evidence="6">Nitroreductase domain-containing protein</fullName>
    </recommendedName>
</protein>
<dbReference type="eggNOG" id="COG0778">
    <property type="taxonomic scope" value="Bacteria"/>
</dbReference>
<evidence type="ECO:0000256" key="4">
    <source>
        <dbReference type="ARBA" id="ARBA00022643"/>
    </source>
</evidence>
<keyword evidence="4" id="KW-0288">FMN</keyword>
<feature type="domain" description="Nitroreductase" evidence="6">
    <location>
        <begin position="6"/>
        <end position="58"/>
    </location>
</feature>
<keyword evidence="3" id="KW-0285">Flavoprotein</keyword>
<comment type="similarity">
    <text evidence="2">Belongs to the nitroreductase family.</text>
</comment>
<evidence type="ECO:0000256" key="1">
    <source>
        <dbReference type="ARBA" id="ARBA00001917"/>
    </source>
</evidence>
<evidence type="ECO:0000256" key="2">
    <source>
        <dbReference type="ARBA" id="ARBA00007118"/>
    </source>
</evidence>
<dbReference type="Pfam" id="PF00881">
    <property type="entry name" value="Nitroreductase"/>
    <property type="match status" value="2"/>
</dbReference>
<gene>
    <name evidence="7" type="ordered locus">STHERM_c01690</name>
</gene>
<dbReference type="EMBL" id="CP001698">
    <property type="protein sequence ID" value="ADN01145.1"/>
    <property type="molecule type" value="Genomic_DNA"/>
</dbReference>
<dbReference type="InterPro" id="IPR000415">
    <property type="entry name" value="Nitroreductase-like"/>
</dbReference>
<name>E0RNE5_WINT6</name>
<dbReference type="Proteomes" id="UP000001296">
    <property type="component" value="Chromosome"/>
</dbReference>
<comment type="cofactor">
    <cofactor evidence="1">
        <name>FMN</name>
        <dbReference type="ChEBI" id="CHEBI:58210"/>
    </cofactor>
</comment>
<dbReference type="GO" id="GO:0016491">
    <property type="term" value="F:oxidoreductase activity"/>
    <property type="evidence" value="ECO:0007669"/>
    <property type="project" value="UniProtKB-KW"/>
</dbReference>
<accession>E0RNE5</accession>
<dbReference type="InterPro" id="IPR029479">
    <property type="entry name" value="Nitroreductase"/>
</dbReference>
<feature type="domain" description="Nitroreductase" evidence="6">
    <location>
        <begin position="61"/>
        <end position="146"/>
    </location>
</feature>
<dbReference type="PANTHER" id="PTHR43673">
    <property type="entry name" value="NAD(P)H NITROREDUCTASE YDGI-RELATED"/>
    <property type="match status" value="1"/>
</dbReference>
<dbReference type="PaxDb" id="665571-STHERM_c01690"/>
<keyword evidence="5" id="KW-0560">Oxidoreductase</keyword>
<organism evidence="7 8">
    <name type="scientific">Winmispira thermophila (strain ATCC 49972 / DSM 6192 / RI 19.B1)</name>
    <name type="common">Spirochaeta thermophila</name>
    <dbReference type="NCBI Taxonomy" id="665571"/>
    <lineage>
        <taxon>Bacteria</taxon>
        <taxon>Pseudomonadati</taxon>
        <taxon>Spirochaetota</taxon>
        <taxon>Spirochaetia</taxon>
        <taxon>Winmispirales</taxon>
        <taxon>Winmispiraceae</taxon>
        <taxon>Winmispira</taxon>
    </lineage>
</organism>
<dbReference type="RefSeq" id="WP_013312986.1">
    <property type="nucleotide sequence ID" value="NC_014484.1"/>
</dbReference>
<proteinExistence type="inferred from homology"/>